<dbReference type="SUPFAM" id="SSF55729">
    <property type="entry name" value="Acyl-CoA N-acyltransferases (Nat)"/>
    <property type="match status" value="1"/>
</dbReference>
<dbReference type="InterPro" id="IPR000182">
    <property type="entry name" value="GNAT_dom"/>
</dbReference>
<keyword evidence="5" id="KW-1185">Reference proteome</keyword>
<name>A0A0M6YC41_9HYPH</name>
<accession>A0A0M6YC41</accession>
<dbReference type="Proteomes" id="UP000048926">
    <property type="component" value="Unassembled WGS sequence"/>
</dbReference>
<reference evidence="5" key="1">
    <citation type="submission" date="2015-07" db="EMBL/GenBank/DDBJ databases">
        <authorList>
            <person name="Rodrigo-Torres Lidia"/>
            <person name="Arahal R.David."/>
        </authorList>
    </citation>
    <scope>NUCLEOTIDE SEQUENCE [LARGE SCALE GENOMIC DNA]</scope>
    <source>
        <strain evidence="5">CECT 4801</strain>
    </source>
</reference>
<dbReference type="AlphaFoldDB" id="A0A0M6YC41"/>
<evidence type="ECO:0000313" key="5">
    <source>
        <dbReference type="Proteomes" id="UP000048926"/>
    </source>
</evidence>
<keyword evidence="1 4" id="KW-0808">Transferase</keyword>
<dbReference type="InterPro" id="IPR016181">
    <property type="entry name" value="Acyl_CoA_acyltransferase"/>
</dbReference>
<proteinExistence type="predicted"/>
<evidence type="ECO:0000256" key="1">
    <source>
        <dbReference type="ARBA" id="ARBA00022679"/>
    </source>
</evidence>
<organism evidence="4 5">
    <name type="scientific">Roseibium aggregatum</name>
    <dbReference type="NCBI Taxonomy" id="187304"/>
    <lineage>
        <taxon>Bacteria</taxon>
        <taxon>Pseudomonadati</taxon>
        <taxon>Pseudomonadota</taxon>
        <taxon>Alphaproteobacteria</taxon>
        <taxon>Hyphomicrobiales</taxon>
        <taxon>Stappiaceae</taxon>
        <taxon>Roseibium</taxon>
    </lineage>
</organism>
<dbReference type="STRING" id="187304.B0E33_12735"/>
<sequence>MIEVLDQRTRFGTWWAKVTLLIDLLSGEIMTTTQIRALRLDDAHKLAPLIAENAQALRRGAPRRPDAYYAERILSDKTAEVLGAFEGDKLVGFAVFFDLPELITGLRIGQMDDIYVHPDHRNKGTGRKMIETLVSEGQNRGWLHLRWLVPGKNTPAVALYEKIAEPDHRKSYLIPIDRIAGD</sequence>
<feature type="domain" description="N-acetyltransferase" evidence="3">
    <location>
        <begin position="33"/>
        <end position="182"/>
    </location>
</feature>
<dbReference type="PROSITE" id="PS51186">
    <property type="entry name" value="GNAT"/>
    <property type="match status" value="1"/>
</dbReference>
<protein>
    <submittedName>
        <fullName evidence="4">Acetyltransferase domain containing protein</fullName>
    </submittedName>
</protein>
<dbReference type="EMBL" id="CXST01000003">
    <property type="protein sequence ID" value="CTQ46370.1"/>
    <property type="molecule type" value="Genomic_DNA"/>
</dbReference>
<dbReference type="GO" id="GO:0016747">
    <property type="term" value="F:acyltransferase activity, transferring groups other than amino-acyl groups"/>
    <property type="evidence" value="ECO:0007669"/>
    <property type="project" value="InterPro"/>
</dbReference>
<dbReference type="InterPro" id="IPR050832">
    <property type="entry name" value="Bact_Acetyltransf"/>
</dbReference>
<dbReference type="CDD" id="cd04301">
    <property type="entry name" value="NAT_SF"/>
    <property type="match status" value="1"/>
</dbReference>
<evidence type="ECO:0000256" key="2">
    <source>
        <dbReference type="ARBA" id="ARBA00023315"/>
    </source>
</evidence>
<evidence type="ECO:0000259" key="3">
    <source>
        <dbReference type="PROSITE" id="PS51186"/>
    </source>
</evidence>
<dbReference type="Pfam" id="PF00583">
    <property type="entry name" value="Acetyltransf_1"/>
    <property type="match status" value="1"/>
</dbReference>
<dbReference type="Gene3D" id="3.40.630.30">
    <property type="match status" value="1"/>
</dbReference>
<gene>
    <name evidence="4" type="ORF">LAL4801_04829</name>
</gene>
<dbReference type="PANTHER" id="PTHR43877">
    <property type="entry name" value="AMINOALKYLPHOSPHONATE N-ACETYLTRANSFERASE-RELATED-RELATED"/>
    <property type="match status" value="1"/>
</dbReference>
<evidence type="ECO:0000313" key="4">
    <source>
        <dbReference type="EMBL" id="CTQ46370.1"/>
    </source>
</evidence>
<keyword evidence="2" id="KW-0012">Acyltransferase</keyword>